<evidence type="ECO:0000256" key="1">
    <source>
        <dbReference type="SAM" id="MobiDB-lite"/>
    </source>
</evidence>
<dbReference type="Proteomes" id="UP000031443">
    <property type="component" value="Unassembled WGS sequence"/>
</dbReference>
<sequence>MKKISTSYEERRKQATAIVLLGVIGAEFGAEIEPPKLLTRPRSSSQIPEGFGLTSGGSNYSLARHTCHTSNSLRYSSFPVSPPVPLMGTNGYENQCPSKRKKVLSIPKDRAPDPGQFTNQILPPNHTVANPLESKI</sequence>
<proteinExistence type="predicted"/>
<name>M7C680_CHEMY</name>
<evidence type="ECO:0000313" key="2">
    <source>
        <dbReference type="EMBL" id="EMP40008.1"/>
    </source>
</evidence>
<evidence type="ECO:0000313" key="3">
    <source>
        <dbReference type="Proteomes" id="UP000031443"/>
    </source>
</evidence>
<gene>
    <name evidence="2" type="ORF">UY3_02763</name>
</gene>
<feature type="region of interest" description="Disordered" evidence="1">
    <location>
        <begin position="106"/>
        <end position="136"/>
    </location>
</feature>
<reference evidence="3" key="1">
    <citation type="journal article" date="2013" name="Nat. Genet.">
        <title>The draft genomes of soft-shell turtle and green sea turtle yield insights into the development and evolution of the turtle-specific body plan.</title>
        <authorList>
            <person name="Wang Z."/>
            <person name="Pascual-Anaya J."/>
            <person name="Zadissa A."/>
            <person name="Li W."/>
            <person name="Niimura Y."/>
            <person name="Huang Z."/>
            <person name="Li C."/>
            <person name="White S."/>
            <person name="Xiong Z."/>
            <person name="Fang D."/>
            <person name="Wang B."/>
            <person name="Ming Y."/>
            <person name="Chen Y."/>
            <person name="Zheng Y."/>
            <person name="Kuraku S."/>
            <person name="Pignatelli M."/>
            <person name="Herrero J."/>
            <person name="Beal K."/>
            <person name="Nozawa M."/>
            <person name="Li Q."/>
            <person name="Wang J."/>
            <person name="Zhang H."/>
            <person name="Yu L."/>
            <person name="Shigenobu S."/>
            <person name="Wang J."/>
            <person name="Liu J."/>
            <person name="Flicek P."/>
            <person name="Searle S."/>
            <person name="Wang J."/>
            <person name="Kuratani S."/>
            <person name="Yin Y."/>
            <person name="Aken B."/>
            <person name="Zhang G."/>
            <person name="Irie N."/>
        </authorList>
    </citation>
    <scope>NUCLEOTIDE SEQUENCE [LARGE SCALE GENOMIC DNA]</scope>
</reference>
<accession>M7C680</accession>
<dbReference type="EMBL" id="KB514919">
    <property type="protein sequence ID" value="EMP40008.1"/>
    <property type="molecule type" value="Genomic_DNA"/>
</dbReference>
<keyword evidence="3" id="KW-1185">Reference proteome</keyword>
<organism evidence="2 3">
    <name type="scientific">Chelonia mydas</name>
    <name type="common">Green sea-turtle</name>
    <name type="synonym">Chelonia agassizi</name>
    <dbReference type="NCBI Taxonomy" id="8469"/>
    <lineage>
        <taxon>Eukaryota</taxon>
        <taxon>Metazoa</taxon>
        <taxon>Chordata</taxon>
        <taxon>Craniata</taxon>
        <taxon>Vertebrata</taxon>
        <taxon>Euteleostomi</taxon>
        <taxon>Archelosauria</taxon>
        <taxon>Testudinata</taxon>
        <taxon>Testudines</taxon>
        <taxon>Cryptodira</taxon>
        <taxon>Durocryptodira</taxon>
        <taxon>Americhelydia</taxon>
        <taxon>Chelonioidea</taxon>
        <taxon>Cheloniidae</taxon>
        <taxon>Chelonia</taxon>
    </lineage>
</organism>
<dbReference type="AlphaFoldDB" id="M7C680"/>
<dbReference type="STRING" id="8469.M7C680"/>
<protein>
    <submittedName>
        <fullName evidence="2">WD repeat-containing protein 7</fullName>
    </submittedName>
</protein>